<reference evidence="2 3" key="1">
    <citation type="submission" date="2024-03" db="EMBL/GenBank/DDBJ databases">
        <title>Flavobacterium soyae.</title>
        <authorList>
            <person name="Zheng W."/>
        </authorList>
    </citation>
    <scope>NUCLEOTIDE SEQUENCE [LARGE SCALE GENOMIC DNA]</scope>
    <source>
        <strain evidence="2 3">55</strain>
    </source>
</reference>
<dbReference type="Gene3D" id="3.40.50.2000">
    <property type="entry name" value="Glycogen Phosphorylase B"/>
    <property type="match status" value="1"/>
</dbReference>
<sequence>MIIILTSDICKKISGGTVYNTKLFEFLITKGRTAAVDVVSDINGYDFRDDVSYIIDGILIDKKLNVTRLKGFKICFLIHLWPSVNGLQVNNSLIKVEKSICETFMILVTGMGSLDYINNIIQPAAKTCCLIEPGIDSGWKTKDSFKEKPQKIVYLANFIEGKGHTKLLELVKKLRYLDFKVDCFGEILSKPYFLELVSEVERCELVNITFNNAVPHEHINELLLEYDLMLHFSDYESYGMGIMEALCAHLPCIITPTGNFKKYQSIGIQGILNSFNVSEMTDTVKDVLNSPAMYLQLIQSVKGLNMQSWETNFELFLSKIEEL</sequence>
<dbReference type="EMBL" id="CP150845">
    <property type="protein sequence ID" value="WYZ21565.1"/>
    <property type="molecule type" value="Genomic_DNA"/>
</dbReference>
<evidence type="ECO:0000259" key="1">
    <source>
        <dbReference type="Pfam" id="PF00534"/>
    </source>
</evidence>
<dbReference type="InterPro" id="IPR001296">
    <property type="entry name" value="Glyco_trans_1"/>
</dbReference>
<evidence type="ECO:0000313" key="2">
    <source>
        <dbReference type="EMBL" id="WYZ21565.1"/>
    </source>
</evidence>
<feature type="domain" description="Glycosyl transferase family 1" evidence="1">
    <location>
        <begin position="142"/>
        <end position="300"/>
    </location>
</feature>
<keyword evidence="2" id="KW-0808">Transferase</keyword>
<accession>A0ABZ2UJ57</accession>
<dbReference type="GO" id="GO:0016757">
    <property type="term" value="F:glycosyltransferase activity"/>
    <property type="evidence" value="ECO:0007669"/>
    <property type="project" value="UniProtKB-KW"/>
</dbReference>
<keyword evidence="3" id="KW-1185">Reference proteome</keyword>
<keyword evidence="2" id="KW-0328">Glycosyltransferase</keyword>
<name>A0ABZ2UJ57_9FLAO</name>
<dbReference type="SUPFAM" id="SSF53756">
    <property type="entry name" value="UDP-Glycosyltransferase/glycogen phosphorylase"/>
    <property type="match status" value="1"/>
</dbReference>
<gene>
    <name evidence="2" type="ORF">AABD74_08875</name>
</gene>
<protein>
    <submittedName>
        <fullName evidence="2">Glycosyltransferase</fullName>
        <ecNumber evidence="2">2.4.-.-</ecNumber>
    </submittedName>
</protein>
<proteinExistence type="predicted"/>
<evidence type="ECO:0000313" key="3">
    <source>
        <dbReference type="Proteomes" id="UP001623852"/>
    </source>
</evidence>
<dbReference type="RefSeq" id="WP_406845280.1">
    <property type="nucleotide sequence ID" value="NZ_CP150845.1"/>
</dbReference>
<dbReference type="Pfam" id="PF00534">
    <property type="entry name" value="Glycos_transf_1"/>
    <property type="match status" value="1"/>
</dbReference>
<dbReference type="EC" id="2.4.-.-" evidence="2"/>
<organism evidence="2 3">
    <name type="scientific">Flavobacterium soyae</name>
    <dbReference type="NCBI Taxonomy" id="2903098"/>
    <lineage>
        <taxon>Bacteria</taxon>
        <taxon>Pseudomonadati</taxon>
        <taxon>Bacteroidota</taxon>
        <taxon>Flavobacteriia</taxon>
        <taxon>Flavobacteriales</taxon>
        <taxon>Flavobacteriaceae</taxon>
        <taxon>Flavobacterium</taxon>
    </lineage>
</organism>
<dbReference type="Proteomes" id="UP001623852">
    <property type="component" value="Chromosome"/>
</dbReference>